<organism evidence="1 2">
    <name type="scientific">Acidimicrobium ferrooxidans</name>
    <dbReference type="NCBI Taxonomy" id="53635"/>
    <lineage>
        <taxon>Bacteria</taxon>
        <taxon>Bacillati</taxon>
        <taxon>Actinomycetota</taxon>
        <taxon>Acidimicrobiia</taxon>
        <taxon>Acidimicrobiales</taxon>
        <taxon>Acidimicrobiaceae</taxon>
        <taxon>Acidimicrobium</taxon>
    </lineage>
</organism>
<sequence length="69" mass="7494">MDSAVLKEADTETLRAIAELAETRNGVDEQLTDAVRSARHAHRSWSEIGAMLGVSKQAAQRKYGPKISA</sequence>
<keyword evidence="2" id="KW-1185">Reference proteome</keyword>
<reference evidence="1" key="1">
    <citation type="submission" date="2021-02" db="EMBL/GenBank/DDBJ databases">
        <title>Activity-based single-cell genomes from oceanic crustal fluid captures similar information to metagenomic and metatranscriptomic surveys with orders of magnitude less sampling.</title>
        <authorList>
            <person name="D'Angelo T.S."/>
            <person name="Orcutt B.N."/>
        </authorList>
    </citation>
    <scope>NUCLEOTIDE SEQUENCE [LARGE SCALE GENOMIC DNA]</scope>
    <source>
        <strain evidence="1">AH-315-J10</strain>
    </source>
</reference>
<accession>A0ABS3ATL4</accession>
<proteinExistence type="predicted"/>
<gene>
    <name evidence="1" type="ORF">JYT35_00510</name>
</gene>
<protein>
    <recommendedName>
        <fullName evidence="3">AsnC family protein</fullName>
    </recommendedName>
</protein>
<comment type="caution">
    <text evidence="1">The sequence shown here is derived from an EMBL/GenBank/DDBJ whole genome shotgun (WGS) entry which is preliminary data.</text>
</comment>
<dbReference type="EMBL" id="JAFIUH010000005">
    <property type="protein sequence ID" value="MBN4059580.1"/>
    <property type="molecule type" value="Genomic_DNA"/>
</dbReference>
<evidence type="ECO:0000313" key="1">
    <source>
        <dbReference type="EMBL" id="MBN4059580.1"/>
    </source>
</evidence>
<evidence type="ECO:0008006" key="3">
    <source>
        <dbReference type="Google" id="ProtNLM"/>
    </source>
</evidence>
<dbReference type="Proteomes" id="UP000724964">
    <property type="component" value="Unassembled WGS sequence"/>
</dbReference>
<evidence type="ECO:0000313" key="2">
    <source>
        <dbReference type="Proteomes" id="UP000724964"/>
    </source>
</evidence>
<name>A0ABS3ATL4_9ACTN</name>